<dbReference type="Pfam" id="PF00704">
    <property type="entry name" value="Glyco_hydro_18"/>
    <property type="match status" value="1"/>
</dbReference>
<dbReference type="InterPro" id="IPR050314">
    <property type="entry name" value="Glycosyl_Hydrlase_18"/>
</dbReference>
<name>A0A1I7RIJ1_BURXY</name>
<dbReference type="Gene3D" id="3.10.50.10">
    <property type="match status" value="1"/>
</dbReference>
<evidence type="ECO:0000256" key="2">
    <source>
        <dbReference type="ARBA" id="ARBA00023157"/>
    </source>
</evidence>
<dbReference type="GO" id="GO:0005576">
    <property type="term" value="C:extracellular region"/>
    <property type="evidence" value="ECO:0007669"/>
    <property type="project" value="TreeGrafter"/>
</dbReference>
<comment type="similarity">
    <text evidence="5">Belongs to the glycosyl hydrolase 18 family.</text>
</comment>
<keyword evidence="1 4" id="KW-0378">Hydrolase</keyword>
<dbReference type="InterPro" id="IPR017853">
    <property type="entry name" value="GH"/>
</dbReference>
<dbReference type="SUPFAM" id="SSF54556">
    <property type="entry name" value="Chitinase insertion domain"/>
    <property type="match status" value="1"/>
</dbReference>
<evidence type="ECO:0000313" key="8">
    <source>
        <dbReference type="WBParaSite" id="BXY_0052200.1"/>
    </source>
</evidence>
<dbReference type="GO" id="GO:0005975">
    <property type="term" value="P:carbohydrate metabolic process"/>
    <property type="evidence" value="ECO:0007669"/>
    <property type="project" value="InterPro"/>
</dbReference>
<dbReference type="GO" id="GO:0008061">
    <property type="term" value="F:chitin binding"/>
    <property type="evidence" value="ECO:0007669"/>
    <property type="project" value="InterPro"/>
</dbReference>
<dbReference type="PANTHER" id="PTHR11177:SF400">
    <property type="entry name" value="ENDOCHITINASE-RELATED"/>
    <property type="match status" value="1"/>
</dbReference>
<dbReference type="InterPro" id="IPR001579">
    <property type="entry name" value="Glyco_hydro_18_chit_AS"/>
</dbReference>
<keyword evidence="3 4" id="KW-0326">Glycosidase</keyword>
<evidence type="ECO:0000256" key="1">
    <source>
        <dbReference type="ARBA" id="ARBA00022801"/>
    </source>
</evidence>
<dbReference type="PANTHER" id="PTHR11177">
    <property type="entry name" value="CHITINASE"/>
    <property type="match status" value="1"/>
</dbReference>
<accession>A0A1I7RIJ1</accession>
<sequence length="369" mass="40068">MTEALVLLAGAASSKTIVRREAAGKIRGCYLTNWAQYRPEPGKWSINKYEPGVCTHIWYAFAKADAAGTISPTEPSDLTKGYKDLQALKQKDPGLKTILSFGGASFGDFPTIAASDASRQLFAKNAVEFAKKNGFDGVDIDWEFPTAGQKDLFTQLIKAVKQAAGGLLVTAAVSPNADNAQQIYDFAGLKDSLDLLNIMAYDFHGSWDKVTAQNAPLYGEGKFTVDYLTQFYKKNFPAAKILLGIPTYGRGWTLASSAPNQGPGSPAPSPSPALAATQTQGVLAYYEVCQVLQQGGKEAWDDKTKTPYAQQGNVWYNYDDEKSVGLKATYAKTNGLAGVFVWTLDFDDFENVCKKEKFPLLKAIKKALA</sequence>
<dbReference type="eggNOG" id="KOG2806">
    <property type="taxonomic scope" value="Eukaryota"/>
</dbReference>
<dbReference type="AlphaFoldDB" id="A0A1I7RIJ1"/>
<feature type="domain" description="GH18" evidence="6">
    <location>
        <begin position="25"/>
        <end position="369"/>
    </location>
</feature>
<dbReference type="PROSITE" id="PS51910">
    <property type="entry name" value="GH18_2"/>
    <property type="match status" value="1"/>
</dbReference>
<dbReference type="SMART" id="SM00636">
    <property type="entry name" value="Glyco_18"/>
    <property type="match status" value="1"/>
</dbReference>
<dbReference type="WBParaSite" id="BXY_0052200.1">
    <property type="protein sequence ID" value="BXY_0052200.1"/>
    <property type="gene ID" value="BXY_0052200"/>
</dbReference>
<dbReference type="GO" id="GO:0004568">
    <property type="term" value="F:chitinase activity"/>
    <property type="evidence" value="ECO:0007669"/>
    <property type="project" value="TreeGrafter"/>
</dbReference>
<evidence type="ECO:0000256" key="5">
    <source>
        <dbReference type="RuleBase" id="RU004453"/>
    </source>
</evidence>
<evidence type="ECO:0000256" key="4">
    <source>
        <dbReference type="RuleBase" id="RU000489"/>
    </source>
</evidence>
<reference evidence="8" key="1">
    <citation type="submission" date="2016-11" db="UniProtKB">
        <authorList>
            <consortium name="WormBaseParasite"/>
        </authorList>
    </citation>
    <scope>IDENTIFICATION</scope>
</reference>
<organism evidence="7 8">
    <name type="scientific">Bursaphelenchus xylophilus</name>
    <name type="common">Pinewood nematode worm</name>
    <name type="synonym">Aphelenchoides xylophilus</name>
    <dbReference type="NCBI Taxonomy" id="6326"/>
    <lineage>
        <taxon>Eukaryota</taxon>
        <taxon>Metazoa</taxon>
        <taxon>Ecdysozoa</taxon>
        <taxon>Nematoda</taxon>
        <taxon>Chromadorea</taxon>
        <taxon>Rhabditida</taxon>
        <taxon>Tylenchina</taxon>
        <taxon>Tylenchomorpha</taxon>
        <taxon>Aphelenchoidea</taxon>
        <taxon>Aphelenchoididae</taxon>
        <taxon>Bursaphelenchus</taxon>
    </lineage>
</organism>
<dbReference type="Proteomes" id="UP000095284">
    <property type="component" value="Unplaced"/>
</dbReference>
<dbReference type="SUPFAM" id="SSF51445">
    <property type="entry name" value="(Trans)glycosidases"/>
    <property type="match status" value="1"/>
</dbReference>
<dbReference type="InterPro" id="IPR011583">
    <property type="entry name" value="Chitinase_II/V-like_cat"/>
</dbReference>
<dbReference type="InterPro" id="IPR001223">
    <property type="entry name" value="Glyco_hydro18_cat"/>
</dbReference>
<evidence type="ECO:0000313" key="7">
    <source>
        <dbReference type="Proteomes" id="UP000095284"/>
    </source>
</evidence>
<protein>
    <submittedName>
        <fullName evidence="8">Glyco_18 domain-containing protein</fullName>
    </submittedName>
</protein>
<dbReference type="Gene3D" id="3.20.20.80">
    <property type="entry name" value="Glycosidases"/>
    <property type="match status" value="1"/>
</dbReference>
<proteinExistence type="inferred from homology"/>
<dbReference type="GO" id="GO:0006032">
    <property type="term" value="P:chitin catabolic process"/>
    <property type="evidence" value="ECO:0007669"/>
    <property type="project" value="TreeGrafter"/>
</dbReference>
<dbReference type="FunFam" id="3.10.50.10:FF:000001">
    <property type="entry name" value="Chitinase 3-like 1"/>
    <property type="match status" value="1"/>
</dbReference>
<evidence type="ECO:0000256" key="3">
    <source>
        <dbReference type="ARBA" id="ARBA00023295"/>
    </source>
</evidence>
<evidence type="ECO:0000259" key="6">
    <source>
        <dbReference type="PROSITE" id="PS51910"/>
    </source>
</evidence>
<keyword evidence="2" id="KW-1015">Disulfide bond</keyword>
<dbReference type="InterPro" id="IPR029070">
    <property type="entry name" value="Chitinase_insertion_sf"/>
</dbReference>
<dbReference type="PROSITE" id="PS01095">
    <property type="entry name" value="GH18_1"/>
    <property type="match status" value="1"/>
</dbReference>